<proteinExistence type="predicted"/>
<protein>
    <submittedName>
        <fullName evidence="3">Uncharacterized protein</fullName>
    </submittedName>
</protein>
<dbReference type="EMBL" id="LSRX01000123">
    <property type="protein sequence ID" value="OLQ08182.1"/>
    <property type="molecule type" value="Genomic_DNA"/>
</dbReference>
<feature type="compositionally biased region" description="Polar residues" evidence="1">
    <location>
        <begin position="307"/>
        <end position="329"/>
    </location>
</feature>
<accession>A0A1Q9EL70</accession>
<dbReference type="OrthoDB" id="447556at2759"/>
<keyword evidence="2" id="KW-0472">Membrane</keyword>
<name>A0A1Q9EL70_SYMMI</name>
<keyword evidence="2" id="KW-1133">Transmembrane helix</keyword>
<dbReference type="Gene3D" id="1.20.120.20">
    <property type="entry name" value="Apolipoprotein"/>
    <property type="match status" value="1"/>
</dbReference>
<dbReference type="Proteomes" id="UP000186817">
    <property type="component" value="Unassembled WGS sequence"/>
</dbReference>
<reference evidence="3 4" key="1">
    <citation type="submission" date="2016-02" db="EMBL/GenBank/DDBJ databases">
        <title>Genome analysis of coral dinoflagellate symbionts highlights evolutionary adaptations to a symbiotic lifestyle.</title>
        <authorList>
            <person name="Aranda M."/>
            <person name="Li Y."/>
            <person name="Liew Y.J."/>
            <person name="Baumgarten S."/>
            <person name="Simakov O."/>
            <person name="Wilson M."/>
            <person name="Piel J."/>
            <person name="Ashoor H."/>
            <person name="Bougouffa S."/>
            <person name="Bajic V.B."/>
            <person name="Ryu T."/>
            <person name="Ravasi T."/>
            <person name="Bayer T."/>
            <person name="Micklem G."/>
            <person name="Kim H."/>
            <person name="Bhak J."/>
            <person name="Lajeunesse T.C."/>
            <person name="Voolstra C.R."/>
        </authorList>
    </citation>
    <scope>NUCLEOTIDE SEQUENCE [LARGE SCALE GENOMIC DNA]</scope>
    <source>
        <strain evidence="3 4">CCMP2467</strain>
    </source>
</reference>
<feature type="transmembrane region" description="Helical" evidence="2">
    <location>
        <begin position="20"/>
        <end position="42"/>
    </location>
</feature>
<keyword evidence="2" id="KW-0812">Transmembrane</keyword>
<evidence type="ECO:0000256" key="1">
    <source>
        <dbReference type="SAM" id="MobiDB-lite"/>
    </source>
</evidence>
<gene>
    <name evidence="3" type="ORF">AK812_SmicGene8350</name>
</gene>
<feature type="region of interest" description="Disordered" evidence="1">
    <location>
        <begin position="294"/>
        <end position="340"/>
    </location>
</feature>
<organism evidence="3 4">
    <name type="scientific">Symbiodinium microadriaticum</name>
    <name type="common">Dinoflagellate</name>
    <name type="synonym">Zooxanthella microadriatica</name>
    <dbReference type="NCBI Taxonomy" id="2951"/>
    <lineage>
        <taxon>Eukaryota</taxon>
        <taxon>Sar</taxon>
        <taxon>Alveolata</taxon>
        <taxon>Dinophyceae</taxon>
        <taxon>Suessiales</taxon>
        <taxon>Symbiodiniaceae</taxon>
        <taxon>Symbiodinium</taxon>
    </lineage>
</organism>
<comment type="caution">
    <text evidence="3">The sequence shown here is derived from an EMBL/GenBank/DDBJ whole genome shotgun (WGS) entry which is preliminary data.</text>
</comment>
<evidence type="ECO:0000256" key="2">
    <source>
        <dbReference type="SAM" id="Phobius"/>
    </source>
</evidence>
<sequence length="1043" mass="116643">MSMAIYRGSRGDMGEDTTVWTGAVTILCLAVPVVIVLGGLALMRRKAWGVFRALAGHTKMEEMIKALQQLQILLHAENSLTRDTIQTVVDQGLENVGQRVQAVMNKVMQTHEAVRQVNELILLLKDRMDVYEGELSKVLTEFKNSSAGGMTKVSASLNSLHAESLKAMKDYVEEIKAALQQVMQDLGDRIQKETGGFVMDCQKTLQHALVPIRGAQEKFNTAINERFTEVLKEVTNVPYKVSKESKDIQAQVRWAQQTVDRVQSSTDHLPDRLGILRSMLEKIEETLDDVKRTLTPADEEVRADSPPGQQGQKEDTTGQQGERQWSQAAPASYGPRPNATMLNLDASLPVQLARPASVLTGHTRGPGRSGGYAEPPMMRWIPKVSEIQEFEVWFGGLAVCANLSYSDCFDTDVSESIQHDLFSSGYQVLSTLVTNIGCDLRNRLSWLALSLVSSVRIRCIRLFQDASFSRLASAVVLESPDVRAWGKYNLRAVVQRRYDTELLSGGLGLRRFFADLGCSQPIAGIPIASATRIGALLMKLLSEFELVLKNLHPAPIFGRIDVEFARFAGLLVLHQDFGCRFLWSFVMASADRDGDALGVVLRMFSWWILPFSLRSAEASAHCWDSSFSADRCCPGFGGDPSCWHGHRSWHFCCLSDGDIYDYSKLSGSLAQAPALHWDKIDVDCLGRRTWENLAYLLNADASLKSGPDVLEEEVVAQEELVGFIMAVSRHVFAIPYLGWLDCPVGLLSLAGYLFAHEAEGNWRSAFKHMYRSIPLDLMLASRWPIFQQLADVNLREARRSSLPVQSPRTSALYGLRFMHIPKTGGMTVTSYAARHGLLVWLSPFEAKGIACQAKFHCSADFWPFPSKDTFCFARNPYSRVVSAARHRSITNATQLNSWVRVHVGNAWRDRDVRNHNIVLPVSAFITTRTGERMCSNVLRTEGLASSFCYFLSQRDPSVDLSACWSELEFFSPDQARRHSLTAGDLSNKSIALINKVFEKDFYEFGYTMWGRKRIVQLLIWHSANQTTFEHGQSDDKPCGYSIL</sequence>
<evidence type="ECO:0000313" key="3">
    <source>
        <dbReference type="EMBL" id="OLQ08182.1"/>
    </source>
</evidence>
<dbReference type="AlphaFoldDB" id="A0A1Q9EL70"/>
<evidence type="ECO:0000313" key="4">
    <source>
        <dbReference type="Proteomes" id="UP000186817"/>
    </source>
</evidence>
<keyword evidence="4" id="KW-1185">Reference proteome</keyword>